<reference evidence="1" key="1">
    <citation type="submission" date="2022-03" db="EMBL/GenBank/DDBJ databases">
        <authorList>
            <person name="Lindestad O."/>
        </authorList>
    </citation>
    <scope>NUCLEOTIDE SEQUENCE</scope>
</reference>
<dbReference type="EMBL" id="CAKXAJ010000944">
    <property type="protein sequence ID" value="CAH2207673.1"/>
    <property type="molecule type" value="Genomic_DNA"/>
</dbReference>
<proteinExistence type="predicted"/>
<gene>
    <name evidence="1" type="primary">jg27283</name>
    <name evidence="1" type="ORF">PAEG_LOCUS293</name>
</gene>
<dbReference type="AlphaFoldDB" id="A0A8S4QCY0"/>
<dbReference type="Proteomes" id="UP000838756">
    <property type="component" value="Unassembled WGS sequence"/>
</dbReference>
<name>A0A8S4QCY0_9NEOP</name>
<organism evidence="1 2">
    <name type="scientific">Pararge aegeria aegeria</name>
    <dbReference type="NCBI Taxonomy" id="348720"/>
    <lineage>
        <taxon>Eukaryota</taxon>
        <taxon>Metazoa</taxon>
        <taxon>Ecdysozoa</taxon>
        <taxon>Arthropoda</taxon>
        <taxon>Hexapoda</taxon>
        <taxon>Insecta</taxon>
        <taxon>Pterygota</taxon>
        <taxon>Neoptera</taxon>
        <taxon>Endopterygota</taxon>
        <taxon>Lepidoptera</taxon>
        <taxon>Glossata</taxon>
        <taxon>Ditrysia</taxon>
        <taxon>Papilionoidea</taxon>
        <taxon>Nymphalidae</taxon>
        <taxon>Satyrinae</taxon>
        <taxon>Satyrini</taxon>
        <taxon>Parargina</taxon>
        <taxon>Pararge</taxon>
    </lineage>
</organism>
<comment type="caution">
    <text evidence="1">The sequence shown here is derived from an EMBL/GenBank/DDBJ whole genome shotgun (WGS) entry which is preliminary data.</text>
</comment>
<accession>A0A8S4QCY0</accession>
<protein>
    <submittedName>
        <fullName evidence="1">Jg27283 protein</fullName>
    </submittedName>
</protein>
<keyword evidence="2" id="KW-1185">Reference proteome</keyword>
<evidence type="ECO:0000313" key="1">
    <source>
        <dbReference type="EMBL" id="CAH2207673.1"/>
    </source>
</evidence>
<sequence>MTQSPDDELEHRGALV</sequence>
<evidence type="ECO:0000313" key="2">
    <source>
        <dbReference type="Proteomes" id="UP000838756"/>
    </source>
</evidence>
<feature type="non-terminal residue" evidence="1">
    <location>
        <position position="16"/>
    </location>
</feature>